<dbReference type="EMBL" id="BAMD01000009">
    <property type="protein sequence ID" value="GAF02480.1"/>
    <property type="molecule type" value="Genomic_DNA"/>
</dbReference>
<evidence type="ECO:0000313" key="2">
    <source>
        <dbReference type="Proteomes" id="UP000019402"/>
    </source>
</evidence>
<keyword evidence="2" id="KW-1185">Reference proteome</keyword>
<gene>
    <name evidence="1" type="ORF">JCM21142_31116</name>
</gene>
<dbReference type="RefSeq" id="WP_027472802.1">
    <property type="nucleotide sequence ID" value="NZ_BAMD01000009.1"/>
</dbReference>
<accession>W7XW31</accession>
<reference evidence="1 2" key="1">
    <citation type="journal article" date="2014" name="Genome Announc.">
        <title>Draft Genome Sequence of Cytophaga fermentans JCM 21142T, a Facultative Anaerobe Isolated from Marine Mud.</title>
        <authorList>
            <person name="Starns D."/>
            <person name="Oshima K."/>
            <person name="Suda W."/>
            <person name="Iino T."/>
            <person name="Yuki M."/>
            <person name="Inoue J."/>
            <person name="Kitamura K."/>
            <person name="Iida T."/>
            <person name="Darby A."/>
            <person name="Hattori M."/>
            <person name="Ohkuma M."/>
        </authorList>
    </citation>
    <scope>NUCLEOTIDE SEQUENCE [LARGE SCALE GENOMIC DNA]</scope>
    <source>
        <strain evidence="1 2">JCM 21142</strain>
    </source>
</reference>
<evidence type="ECO:0000313" key="1">
    <source>
        <dbReference type="EMBL" id="GAF02480.1"/>
    </source>
</evidence>
<proteinExistence type="predicted"/>
<dbReference type="eggNOG" id="COG3093">
    <property type="taxonomic scope" value="Bacteria"/>
</dbReference>
<dbReference type="Proteomes" id="UP000019402">
    <property type="component" value="Unassembled WGS sequence"/>
</dbReference>
<protein>
    <submittedName>
        <fullName evidence="1">Uncharacterized protein</fullName>
    </submittedName>
</protein>
<name>W7XW31_9BACT</name>
<comment type="caution">
    <text evidence="1">The sequence shown here is derived from an EMBL/GenBank/DDBJ whole genome shotgun (WGS) entry which is preliminary data.</text>
</comment>
<sequence length="130" mass="15408">MTKFTLNPIEEIDGKQDIYKIQIDDECLFDNFEDEIEKRGQYEEELNSIYSLIEDVANNKLLPKTKFRDISISKKDTVKEYEFKSKHLRVYPIKASNGKIIIMGGYKNNQKKDIKKFRSIKSEYVKTLEK</sequence>
<dbReference type="OrthoDB" id="981361at2"/>
<organism evidence="1 2">
    <name type="scientific">Saccharicrinis fermentans DSM 9555 = JCM 21142</name>
    <dbReference type="NCBI Taxonomy" id="869213"/>
    <lineage>
        <taxon>Bacteria</taxon>
        <taxon>Pseudomonadati</taxon>
        <taxon>Bacteroidota</taxon>
        <taxon>Bacteroidia</taxon>
        <taxon>Marinilabiliales</taxon>
        <taxon>Marinilabiliaceae</taxon>
        <taxon>Saccharicrinis</taxon>
    </lineage>
</organism>
<dbReference type="AlphaFoldDB" id="W7XW31"/>